<dbReference type="OrthoDB" id="6478838at2759"/>
<dbReference type="AlphaFoldDB" id="A0A7R9QPZ7"/>
<proteinExistence type="predicted"/>
<reference evidence="1" key="1">
    <citation type="submission" date="2020-11" db="EMBL/GenBank/DDBJ databases">
        <authorList>
            <person name="Tran Van P."/>
        </authorList>
    </citation>
    <scope>NUCLEOTIDE SEQUENCE</scope>
</reference>
<organism evidence="1">
    <name type="scientific">Oppiella nova</name>
    <dbReference type="NCBI Taxonomy" id="334625"/>
    <lineage>
        <taxon>Eukaryota</taxon>
        <taxon>Metazoa</taxon>
        <taxon>Ecdysozoa</taxon>
        <taxon>Arthropoda</taxon>
        <taxon>Chelicerata</taxon>
        <taxon>Arachnida</taxon>
        <taxon>Acari</taxon>
        <taxon>Acariformes</taxon>
        <taxon>Sarcoptiformes</taxon>
        <taxon>Oribatida</taxon>
        <taxon>Brachypylina</taxon>
        <taxon>Oppioidea</taxon>
        <taxon>Oppiidae</taxon>
        <taxon>Oppiella</taxon>
    </lineage>
</organism>
<dbReference type="SUPFAM" id="SSF81383">
    <property type="entry name" value="F-box domain"/>
    <property type="match status" value="1"/>
</dbReference>
<dbReference type="InterPro" id="IPR036047">
    <property type="entry name" value="F-box-like_dom_sf"/>
</dbReference>
<keyword evidence="2" id="KW-1185">Reference proteome</keyword>
<evidence type="ECO:0000313" key="1">
    <source>
        <dbReference type="EMBL" id="CAD7654023.1"/>
    </source>
</evidence>
<accession>A0A7R9QPZ7</accession>
<dbReference type="Proteomes" id="UP000728032">
    <property type="component" value="Unassembled WGS sequence"/>
</dbReference>
<name>A0A7R9QPZ7_9ACAR</name>
<gene>
    <name evidence="1" type="ORF">ONB1V03_LOCUS10673</name>
</gene>
<sequence>MVPTSGQTYEAKVYTKDSLDRFGDDFCGVILSYLSFEGRFRYECVSKQWQRLVYKSQRELIIRDMSRGLVVSKKTGNQLSYVLSGNKNETLRFEYSSEVAKDFVVFVDNYKDIMKSIDVTIDGTCNAKSVDILMTGLSQMRALIDLKIKCENNSSHDLIGHHLSQIGINCPKIKSLSLHADKDWDKSFEMLMKTVNENFKQLKRLEINKYLFKDIKPNNSVKHPLRVCHHNRHHHSTGSLSVTTIDTIHSTGSLSVTTIVSVLVKQVVNGLQSIVS</sequence>
<dbReference type="EMBL" id="CAJPVJ010007411">
    <property type="protein sequence ID" value="CAG2171210.1"/>
    <property type="molecule type" value="Genomic_DNA"/>
</dbReference>
<dbReference type="EMBL" id="OC922236">
    <property type="protein sequence ID" value="CAD7654023.1"/>
    <property type="molecule type" value="Genomic_DNA"/>
</dbReference>
<evidence type="ECO:0000313" key="2">
    <source>
        <dbReference type="Proteomes" id="UP000728032"/>
    </source>
</evidence>
<protein>
    <submittedName>
        <fullName evidence="1">Uncharacterized protein</fullName>
    </submittedName>
</protein>